<dbReference type="SUPFAM" id="SSF51735">
    <property type="entry name" value="NAD(P)-binding Rossmann-fold domains"/>
    <property type="match status" value="3"/>
</dbReference>
<evidence type="ECO:0000259" key="12">
    <source>
        <dbReference type="PROSITE" id="PS52004"/>
    </source>
</evidence>
<dbReference type="SUPFAM" id="SSF55048">
    <property type="entry name" value="Probable ACP-binding domain of malonyl-CoA ACP transacylase"/>
    <property type="match status" value="1"/>
</dbReference>
<dbReference type="Pfam" id="PF08659">
    <property type="entry name" value="KR"/>
    <property type="match status" value="1"/>
</dbReference>
<dbReference type="InterPro" id="IPR015083">
    <property type="entry name" value="NorB/c/GfsB-D-like_docking"/>
</dbReference>
<evidence type="ECO:0000313" key="15">
    <source>
        <dbReference type="Proteomes" id="UP000807371"/>
    </source>
</evidence>
<dbReference type="InterPro" id="IPR020841">
    <property type="entry name" value="PKS_Beta-ketoAc_synthase_dom"/>
</dbReference>
<keyword evidence="4" id="KW-0597">Phosphoprotein</keyword>
<dbReference type="Gene3D" id="3.30.70.3290">
    <property type="match status" value="1"/>
</dbReference>
<dbReference type="PROSITE" id="PS52019">
    <property type="entry name" value="PKS_MFAS_DH"/>
    <property type="match status" value="1"/>
</dbReference>
<dbReference type="Pfam" id="PF21089">
    <property type="entry name" value="PKS_DH_N"/>
    <property type="match status" value="1"/>
</dbReference>
<feature type="region of interest" description="C-terminal hotdog fold" evidence="9">
    <location>
        <begin position="1080"/>
        <end position="1215"/>
    </location>
</feature>
<dbReference type="Pfam" id="PF00109">
    <property type="entry name" value="ketoacyl-synt"/>
    <property type="match status" value="1"/>
</dbReference>
<dbReference type="InterPro" id="IPR020843">
    <property type="entry name" value="ER"/>
</dbReference>
<dbReference type="PROSITE" id="PS50075">
    <property type="entry name" value="CARRIER"/>
    <property type="match status" value="1"/>
</dbReference>
<dbReference type="SMART" id="SM01294">
    <property type="entry name" value="PKS_PP_betabranch"/>
    <property type="match status" value="1"/>
</dbReference>
<evidence type="ECO:0000256" key="5">
    <source>
        <dbReference type="ARBA" id="ARBA00022679"/>
    </source>
</evidence>
<dbReference type="Proteomes" id="UP000807371">
    <property type="component" value="Unassembled WGS sequence"/>
</dbReference>
<dbReference type="InterPro" id="IPR011032">
    <property type="entry name" value="GroES-like_sf"/>
</dbReference>
<name>A0ABS0NTX5_9ACTN</name>
<dbReference type="Pfam" id="PF02801">
    <property type="entry name" value="Ketoacyl-synt_C"/>
    <property type="match status" value="1"/>
</dbReference>
<dbReference type="InterPro" id="IPR001227">
    <property type="entry name" value="Ac_transferase_dom_sf"/>
</dbReference>
<dbReference type="Pfam" id="PF14765">
    <property type="entry name" value="PS-DH"/>
    <property type="match status" value="1"/>
</dbReference>
<dbReference type="InterPro" id="IPR014043">
    <property type="entry name" value="Acyl_transferase_dom"/>
</dbReference>
<accession>A0ABS0NTX5</accession>
<dbReference type="Pfam" id="PF22953">
    <property type="entry name" value="SpnB_Rossmann"/>
    <property type="match status" value="1"/>
</dbReference>
<feature type="domain" description="Carrier" evidence="11">
    <location>
        <begin position="2035"/>
        <end position="2110"/>
    </location>
</feature>
<evidence type="ECO:0000256" key="9">
    <source>
        <dbReference type="PROSITE-ProRule" id="PRU01363"/>
    </source>
</evidence>
<dbReference type="SUPFAM" id="SSF53901">
    <property type="entry name" value="Thiolase-like"/>
    <property type="match status" value="1"/>
</dbReference>
<dbReference type="InterPro" id="IPR013154">
    <property type="entry name" value="ADH-like_N"/>
</dbReference>
<dbReference type="InterPro" id="IPR013968">
    <property type="entry name" value="PKS_KR"/>
</dbReference>
<dbReference type="InterPro" id="IPR014030">
    <property type="entry name" value="Ketoacyl_synth_N"/>
</dbReference>
<feature type="compositionally biased region" description="Low complexity" evidence="10">
    <location>
        <begin position="2159"/>
        <end position="2173"/>
    </location>
</feature>
<evidence type="ECO:0000256" key="7">
    <source>
        <dbReference type="ARBA" id="ARBA00023268"/>
    </source>
</evidence>
<dbReference type="Gene3D" id="3.40.47.10">
    <property type="match status" value="1"/>
</dbReference>
<keyword evidence="5" id="KW-0808">Transferase</keyword>
<dbReference type="InterPro" id="IPR009081">
    <property type="entry name" value="PP-bd_ACP"/>
</dbReference>
<feature type="compositionally biased region" description="Acidic residues" evidence="10">
    <location>
        <begin position="2174"/>
        <end position="2189"/>
    </location>
</feature>
<dbReference type="Pfam" id="PF08240">
    <property type="entry name" value="ADH_N"/>
    <property type="match status" value="1"/>
</dbReference>
<dbReference type="InterPro" id="IPR049552">
    <property type="entry name" value="PKS_DH_N"/>
</dbReference>
<dbReference type="SMART" id="SM00826">
    <property type="entry name" value="PKS_DH"/>
    <property type="match status" value="1"/>
</dbReference>
<dbReference type="SMART" id="SM00825">
    <property type="entry name" value="PKS_KS"/>
    <property type="match status" value="1"/>
</dbReference>
<proteinExistence type="predicted"/>
<dbReference type="SMART" id="SM00822">
    <property type="entry name" value="PKS_KR"/>
    <property type="match status" value="1"/>
</dbReference>
<dbReference type="Pfam" id="PF13602">
    <property type="entry name" value="ADH_zinc_N_2"/>
    <property type="match status" value="1"/>
</dbReference>
<dbReference type="InterPro" id="IPR016039">
    <property type="entry name" value="Thiolase-like"/>
</dbReference>
<dbReference type="CDD" id="cd00833">
    <property type="entry name" value="PKS"/>
    <property type="match status" value="1"/>
</dbReference>
<dbReference type="SMART" id="SM00827">
    <property type="entry name" value="PKS_AT"/>
    <property type="match status" value="1"/>
</dbReference>
<keyword evidence="6" id="KW-0045">Antibiotic biosynthesis</keyword>
<keyword evidence="15" id="KW-1185">Reference proteome</keyword>
<keyword evidence="3" id="KW-0596">Phosphopantetheine</keyword>
<evidence type="ECO:0000256" key="4">
    <source>
        <dbReference type="ARBA" id="ARBA00022553"/>
    </source>
</evidence>
<dbReference type="EMBL" id="JACYXC010000002">
    <property type="protein sequence ID" value="MBH5338670.1"/>
    <property type="molecule type" value="Genomic_DNA"/>
</dbReference>
<dbReference type="SUPFAM" id="SSF50129">
    <property type="entry name" value="GroES-like"/>
    <property type="match status" value="1"/>
</dbReference>
<dbReference type="SMART" id="SM00823">
    <property type="entry name" value="PKS_PP"/>
    <property type="match status" value="1"/>
</dbReference>
<dbReference type="PROSITE" id="PS52004">
    <property type="entry name" value="KS3_2"/>
    <property type="match status" value="1"/>
</dbReference>
<dbReference type="InterPro" id="IPR055123">
    <property type="entry name" value="SpnB-like_Rossmann"/>
</dbReference>
<reference evidence="14 15" key="1">
    <citation type="submission" date="2020-09" db="EMBL/GenBank/DDBJ databases">
        <title>Biosynthesis of the nuclear factor of activated T cells inhibitor NFAT-133 and its congeners in Streptomyces pactum.</title>
        <authorList>
            <person name="Zhou W."/>
            <person name="Posri P."/>
            <person name="Abugrain M.E."/>
            <person name="Weisberg A.J."/>
            <person name="Chang J.H."/>
            <person name="Mahmud T."/>
        </authorList>
    </citation>
    <scope>NUCLEOTIDE SEQUENCE [LARGE SCALE GENOMIC DNA]</scope>
    <source>
        <strain evidence="14 15">ATCC 27456</strain>
    </source>
</reference>
<feature type="region of interest" description="N-terminal hotdog fold" evidence="9">
    <location>
        <begin position="943"/>
        <end position="1068"/>
    </location>
</feature>
<dbReference type="InterPro" id="IPR050091">
    <property type="entry name" value="PKS_NRPS_Biosynth_Enz"/>
</dbReference>
<comment type="pathway">
    <text evidence="2">Antibiotic biosynthesis.</text>
</comment>
<dbReference type="InterPro" id="IPR016036">
    <property type="entry name" value="Malonyl_transacylase_ACP-bd"/>
</dbReference>
<evidence type="ECO:0000256" key="8">
    <source>
        <dbReference type="ARBA" id="ARBA00023315"/>
    </source>
</evidence>
<evidence type="ECO:0000259" key="13">
    <source>
        <dbReference type="PROSITE" id="PS52019"/>
    </source>
</evidence>
<evidence type="ECO:0000256" key="6">
    <source>
        <dbReference type="ARBA" id="ARBA00023194"/>
    </source>
</evidence>
<dbReference type="Gene3D" id="3.40.50.11460">
    <property type="match status" value="1"/>
</dbReference>
<comment type="caution">
    <text evidence="14">The sequence shown here is derived from an EMBL/GenBank/DDBJ whole genome shotgun (WGS) entry which is preliminary data.</text>
</comment>
<dbReference type="PROSITE" id="PS00012">
    <property type="entry name" value="PHOSPHOPANTETHEINE"/>
    <property type="match status" value="1"/>
</dbReference>
<evidence type="ECO:0000256" key="1">
    <source>
        <dbReference type="ARBA" id="ARBA00001957"/>
    </source>
</evidence>
<dbReference type="SUPFAM" id="SSF47336">
    <property type="entry name" value="ACP-like"/>
    <property type="match status" value="1"/>
</dbReference>
<dbReference type="Gene3D" id="3.90.180.10">
    <property type="entry name" value="Medium-chain alcohol dehydrogenases, catalytic domain"/>
    <property type="match status" value="1"/>
</dbReference>
<evidence type="ECO:0000256" key="3">
    <source>
        <dbReference type="ARBA" id="ARBA00022450"/>
    </source>
</evidence>
<dbReference type="Pfam" id="PF00550">
    <property type="entry name" value="PP-binding"/>
    <property type="match status" value="1"/>
</dbReference>
<dbReference type="InterPro" id="IPR032821">
    <property type="entry name" value="PKS_assoc"/>
</dbReference>
<dbReference type="Gene3D" id="3.40.50.720">
    <property type="entry name" value="NAD(P)-binding Rossmann-like Domain"/>
    <property type="match status" value="1"/>
</dbReference>
<feature type="active site" description="Proton donor; for dehydratase activity" evidence="9">
    <location>
        <position position="1141"/>
    </location>
</feature>
<dbReference type="Gene3D" id="1.10.1200.10">
    <property type="entry name" value="ACP-like"/>
    <property type="match status" value="1"/>
</dbReference>
<keyword evidence="7" id="KW-0511">Multifunctional enzyme</keyword>
<feature type="domain" description="PKS/mFAS DH" evidence="13">
    <location>
        <begin position="943"/>
        <end position="1215"/>
    </location>
</feature>
<feature type="domain" description="Ketosynthase family 3 (KS3)" evidence="12">
    <location>
        <begin position="33"/>
        <end position="459"/>
    </location>
</feature>
<dbReference type="InterPro" id="IPR042104">
    <property type="entry name" value="PKS_dehydratase_sf"/>
</dbReference>
<dbReference type="InterPro" id="IPR036736">
    <property type="entry name" value="ACP-like_sf"/>
</dbReference>
<protein>
    <submittedName>
        <fullName evidence="14">SDR family NAD(P)-dependent oxidoreductase</fullName>
    </submittedName>
</protein>
<dbReference type="InterPro" id="IPR049551">
    <property type="entry name" value="PKS_DH_C"/>
</dbReference>
<dbReference type="InterPro" id="IPR036291">
    <property type="entry name" value="NAD(P)-bd_dom_sf"/>
</dbReference>
<dbReference type="InterPro" id="IPR006162">
    <property type="entry name" value="Ppantetheine_attach_site"/>
</dbReference>
<dbReference type="InterPro" id="IPR014031">
    <property type="entry name" value="Ketoacyl_synth_C"/>
</dbReference>
<feature type="active site" description="Proton acceptor; for dehydratase activity" evidence="9">
    <location>
        <position position="975"/>
    </location>
</feature>
<evidence type="ECO:0000313" key="14">
    <source>
        <dbReference type="EMBL" id="MBH5338670.1"/>
    </source>
</evidence>
<evidence type="ECO:0000256" key="2">
    <source>
        <dbReference type="ARBA" id="ARBA00004792"/>
    </source>
</evidence>
<organism evidence="14 15">
    <name type="scientific">Streptomyces pactum</name>
    <dbReference type="NCBI Taxonomy" id="68249"/>
    <lineage>
        <taxon>Bacteria</taxon>
        <taxon>Bacillati</taxon>
        <taxon>Actinomycetota</taxon>
        <taxon>Actinomycetes</taxon>
        <taxon>Kitasatosporales</taxon>
        <taxon>Streptomycetaceae</taxon>
        <taxon>Streptomyces</taxon>
    </lineage>
</organism>
<sequence>MANEDKLRENLRWAAAELGETRRRVRELEDAAREPIAIIGMSCRFPGGISSPEGLWDLVAAGREAIGEPPAHRGWRAEECYDPEGRRPRTSYVWEGGFLADADAFDPTLFDISPREALAMDPQQRLLLETSWEAFERAGIDPGRVRGERIGVYAGLMYHDYASRLTSVPEAVEGFVGSGSSASVASGRIAYVLGLEGPAVTLDTACSSSLVTLHLAAQALRRGDCRMALAGGVTVMATPGSFIEFSRQNGLARDGRVKAFAEAADGTGWGEGVGMLLVERLSDALRNGHPVLAVLRGSAVNQDGASSGLSAPNGPSQQRVIRQALADAGLSADLVDAVEAHGTGTKLGDPIEAQALLATYGQGRPADRPLWLGSLKSNIGHTQAAAGVGGVIKMVMAMRHGTLPRTLHVDRPTSHVNWSAGAVELLTEERPWPETGRPRRAAVSSFGVSGTNAHVILEQAPAERTTADAAPDDAVTEVRQAPGGVVPWVVSGRGAEALRAQADRLAAFVTQSPDAGVAEVARSLVVSRAALEHRAVVIGSDRAELLSGLQAVAAGETAGASQVVVGERTGRRQAVFVFPGQGSQWVGMAVELLDAGGVFAEALAECGEALAEFVEWRLEDVLRGAASAPGLGRVDVVQPVLWAVMVSLARVWRSVGVEPAAVVGHSQGEIAAACVAGALSVRDAARVVALRSKALLEIAGDGGMASIPLPVGEVEKALTAAGLEGRLSVAALNGPSSTVVAGDAAAIEGIVADLVAREVRAKKIPVDYASHSSHVEAIRGRLLADLADIRPLASQVPFHSTVTGEVLDTTRLDAEYWYTNLRQPVRFAPVVRALLTEAHDAFIECTPHPVLTVAVEETAEDTGTTAVVVGSLRRDEGGPRRMLTSLAQAYTRGVHVDWTALLPQVPHRHLDLPTYAFQHQRLWLHDAATAGDVRSAGLQAATHPLLGAALPLAGEDELVLAGRISVEAHPWLADHAVFGTVLVPGTALVELAVHAGDQVGCPHLDELTLSAPMVLPERGGIQLQLAVGAPDDTGRRPLTVHSRPEQAAADTPWTCHATGALTPAGARPDNGLTAWPPPGATPVDLDGLYPRLAADGLGYGPAFQGLKAAWRRGDEVYAEVALDADRHEDAARFGIHPALLDAALHAAGLRTDGEVRLPFSWSGVTLHATGATALRVRLAPAGTDTITLTVADGAGGPVATVTSLVSRPVSAEQLRAARDDAGDALLHLEWTGTAAERQAPAARWALVGPDPLGLAAALTGAGHQVTTHPDLDALAAATAAGDPLPDTVLLGRAAPEPAGSPGPHLADEVRETTHRTLAALQRWLADEAFTAARLALVTRGAVAAAPGEPVTDLVHAPVWGLIRSAQTENPDRFVLLDLDARADSAAAVPAALATGEPQLAVRAGQVLVPRLVRSGTTPGLGPVPREPGWRLDVTAKGTLENLALLPYPEATRPLEPGQIRLAVRSAGMNFRDVLLALGMVDQETMGGEAAGIVLETGPGVTGFAPGDRVMGMVPGAFGPVVVVDRRLVFPLPADWTFTQGATVPIAFLTAYYGLVDLARLRAGESVLIHAATGGVGIAAVQLARHLGAEVYVTAGPAKWDTLRAMGIPEDRIASSRSLDFEEHIRAATGGRGVDVVLNSLANEFVDASLRLLADGGRFIEMGKTDIRDPQAVTAAHPGVGYQWFDLIEAGHDRIGEMLDALMDLFHGGALAPLPAATWDLRRAPEAFRHMSQARHVGKLVLTVPRPLDPEGTVLITGGTGVLGGLVARELVRRHGARHLLLVGRQGGASARARELADELTGLGARVTLAACDAADAEALAAVLDAVPDRHPLTAVVHAAGVLDDAVIASLTPRQVDAVLRPKVDAAWNLHRLTAHLDLTAFVMFSSSAAILGGGGQGNYAAANAFLDALAQHRRAHGLPGLSIAWGLWEQSSGMTGHLAETDLTRMRRSGITPLSDADGVALFSAALDADRALQVAMGLDVAALRTASGAGGTVPVLLGALVGPPARRTASARAASGEQELARRLARLSGAERDRALLQLVREHAATVLGHASPQAVHPDQAFKQLGFDSLTAVELRNRISAATGLRLPATMVFDHPTPTALAALLRSRLAPQDPAPTGADLPDDAVRRLLGAIEPARLREAGLLDTLLELAGAAGVSGPAADDGPHGPGATADDGDGTGDDIDEVDDLDLDELVDLALDTTDQ</sequence>
<dbReference type="PANTHER" id="PTHR43775">
    <property type="entry name" value="FATTY ACID SYNTHASE"/>
    <property type="match status" value="1"/>
</dbReference>
<dbReference type="Pfam" id="PF00698">
    <property type="entry name" value="Acyl_transf_1"/>
    <property type="match status" value="1"/>
</dbReference>
<dbReference type="InterPro" id="IPR020807">
    <property type="entry name" value="PKS_DH"/>
</dbReference>
<feature type="region of interest" description="Disordered" evidence="10">
    <location>
        <begin position="2158"/>
        <end position="2189"/>
    </location>
</feature>
<evidence type="ECO:0000256" key="10">
    <source>
        <dbReference type="SAM" id="MobiDB-lite"/>
    </source>
</evidence>
<dbReference type="Pfam" id="PF16197">
    <property type="entry name" value="KAsynt_C_assoc"/>
    <property type="match status" value="1"/>
</dbReference>
<keyword evidence="8" id="KW-0012">Acyltransferase</keyword>
<dbReference type="InterPro" id="IPR057326">
    <property type="entry name" value="KR_dom"/>
</dbReference>
<comment type="cofactor">
    <cofactor evidence="1">
        <name>pantetheine 4'-phosphate</name>
        <dbReference type="ChEBI" id="CHEBI:47942"/>
    </cofactor>
</comment>
<dbReference type="InterPro" id="IPR018201">
    <property type="entry name" value="Ketoacyl_synth_AS"/>
</dbReference>
<dbReference type="InterPro" id="IPR020806">
    <property type="entry name" value="PKS_PP-bd"/>
</dbReference>
<gene>
    <name evidence="14" type="ORF">IHE55_29375</name>
</gene>
<dbReference type="PROSITE" id="PS00606">
    <property type="entry name" value="KS3_1"/>
    <property type="match status" value="1"/>
</dbReference>
<dbReference type="CDD" id="cd08956">
    <property type="entry name" value="KR_3_FAS_SDR_x"/>
    <property type="match status" value="1"/>
</dbReference>
<dbReference type="CDD" id="cd05195">
    <property type="entry name" value="enoyl_red"/>
    <property type="match status" value="1"/>
</dbReference>
<dbReference type="SUPFAM" id="SSF52151">
    <property type="entry name" value="FabD/lysophospholipase-like"/>
    <property type="match status" value="1"/>
</dbReference>
<dbReference type="SMART" id="SM00829">
    <property type="entry name" value="PKS_ER"/>
    <property type="match status" value="1"/>
</dbReference>
<dbReference type="Pfam" id="PF08990">
    <property type="entry name" value="Docking"/>
    <property type="match status" value="1"/>
</dbReference>
<dbReference type="InterPro" id="IPR049900">
    <property type="entry name" value="PKS_mFAS_DH"/>
</dbReference>
<dbReference type="Gene3D" id="3.40.366.10">
    <property type="entry name" value="Malonyl-Coenzyme A Acyl Carrier Protein, domain 2"/>
    <property type="match status" value="1"/>
</dbReference>
<dbReference type="PANTHER" id="PTHR43775:SF51">
    <property type="entry name" value="INACTIVE PHENOLPHTHIOCEROL SYNTHESIS POLYKETIDE SYNTHASE TYPE I PKS1-RELATED"/>
    <property type="match status" value="1"/>
</dbReference>
<dbReference type="Gene3D" id="3.10.129.110">
    <property type="entry name" value="Polyketide synthase dehydratase"/>
    <property type="match status" value="1"/>
</dbReference>
<evidence type="ECO:0000259" key="11">
    <source>
        <dbReference type="PROSITE" id="PS50075"/>
    </source>
</evidence>
<dbReference type="InterPro" id="IPR016035">
    <property type="entry name" value="Acyl_Trfase/lysoPLipase"/>
</dbReference>